<keyword evidence="3 14" id="KW-0479">Metal-binding</keyword>
<feature type="domain" description="Carbohydrate kinase PfkB" evidence="15">
    <location>
        <begin position="46"/>
        <end position="334"/>
    </location>
</feature>
<dbReference type="PANTHER" id="PTHR10584">
    <property type="entry name" value="SUGAR KINASE"/>
    <property type="match status" value="1"/>
</dbReference>
<feature type="binding site" evidence="14">
    <location>
        <position position="228"/>
    </location>
    <ligand>
        <name>ATP</name>
        <dbReference type="ChEBI" id="CHEBI:30616"/>
    </ligand>
</feature>
<evidence type="ECO:0000256" key="1">
    <source>
        <dbReference type="ARBA" id="ARBA00022490"/>
    </source>
</evidence>
<dbReference type="GO" id="GO:0016787">
    <property type="term" value="F:hydrolase activity"/>
    <property type="evidence" value="ECO:0007669"/>
    <property type="project" value="UniProtKB-KW"/>
</dbReference>
<feature type="site" description="Important for substrate specificity" evidence="14">
    <location>
        <position position="54"/>
    </location>
</feature>
<feature type="binding site" evidence="14">
    <location>
        <begin position="295"/>
        <end position="296"/>
    </location>
    <ligand>
        <name>ATP</name>
        <dbReference type="ChEBI" id="CHEBI:30616"/>
    </ligand>
</feature>
<keyword evidence="5 14" id="KW-0418">Kinase</keyword>
<dbReference type="InterPro" id="IPR029056">
    <property type="entry name" value="Ribokinase-like"/>
</dbReference>
<proteinExistence type="inferred from homology"/>
<dbReference type="AlphaFoldDB" id="C4WLJ7"/>
<reference evidence="16 17" key="1">
    <citation type="submission" date="2009-05" db="EMBL/GenBank/DDBJ databases">
        <authorList>
            <person name="Setubal J.C."/>
            <person name="Boyle S."/>
            <person name="Crasta O.R."/>
            <person name="Gillespie J.J."/>
            <person name="Kenyon R.W."/>
            <person name="Lu J."/>
            <person name="Mane S."/>
            <person name="Nagrani S."/>
            <person name="Shallom J.M."/>
            <person name="Shallom S."/>
            <person name="Shukla M."/>
            <person name="Snyder E.E."/>
            <person name="Sobral B.W."/>
            <person name="Wattam A.R."/>
            <person name="Will R."/>
            <person name="Williams K."/>
            <person name="Yoo H."/>
            <person name="Munk C."/>
            <person name="Tapia R."/>
            <person name="Green L."/>
            <person name="Rogers Y."/>
            <person name="Detter J.C."/>
            <person name="Bruce D."/>
            <person name="Brettin T.S."/>
            <person name="Tsolis R."/>
        </authorList>
    </citation>
    <scope>NUCLEOTIDE SEQUENCE [LARGE SCALE GENOMIC DNA]</scope>
    <source>
        <strain evidence="16 17">LMG 3301</strain>
    </source>
</reference>
<keyword evidence="16" id="KW-0378">Hydrolase</keyword>
<dbReference type="UniPathway" id="UPA00916">
    <property type="reaction ID" value="UER00889"/>
</dbReference>
<evidence type="ECO:0000256" key="2">
    <source>
        <dbReference type="ARBA" id="ARBA00022679"/>
    </source>
</evidence>
<dbReference type="InterPro" id="IPR002139">
    <property type="entry name" value="Ribo/fructo_kinase"/>
</dbReference>
<evidence type="ECO:0000256" key="11">
    <source>
        <dbReference type="ARBA" id="ARBA00066926"/>
    </source>
</evidence>
<dbReference type="Gene3D" id="3.40.1190.20">
    <property type="match status" value="1"/>
</dbReference>
<evidence type="ECO:0000256" key="7">
    <source>
        <dbReference type="ARBA" id="ARBA00022842"/>
    </source>
</evidence>
<feature type="binding site" evidence="14">
    <location>
        <position position="183"/>
    </location>
    <ligand>
        <name>substrate</name>
    </ligand>
</feature>
<evidence type="ECO:0000313" key="17">
    <source>
        <dbReference type="Proteomes" id="UP000004386"/>
    </source>
</evidence>
<comment type="similarity">
    <text evidence="14">Belongs to the carbohydrate kinase PfkB family. Deoxyribokinase subfamily.</text>
</comment>
<comment type="catalytic activity">
    <reaction evidence="10">
        <text>2-deoxy-D-ribose + ATP = 2-deoxy-D-ribose 5-phosphate + ADP + H(+)</text>
        <dbReference type="Rhea" id="RHEA:30871"/>
        <dbReference type="ChEBI" id="CHEBI:15378"/>
        <dbReference type="ChEBI" id="CHEBI:30616"/>
        <dbReference type="ChEBI" id="CHEBI:62877"/>
        <dbReference type="ChEBI" id="CHEBI:90761"/>
        <dbReference type="ChEBI" id="CHEBI:456216"/>
        <dbReference type="EC" id="2.7.1.229"/>
    </reaction>
    <physiologicalReaction direction="left-to-right" evidence="10">
        <dbReference type="Rhea" id="RHEA:30872"/>
    </physiologicalReaction>
</comment>
<comment type="caution">
    <text evidence="14">Lacks conserved residue(s) required for the propagation of feature annotation.</text>
</comment>
<feature type="binding site" evidence="14">
    <location>
        <position position="292"/>
    </location>
    <ligand>
        <name>K(+)</name>
        <dbReference type="ChEBI" id="CHEBI:29103"/>
    </ligand>
</feature>
<dbReference type="PRINTS" id="PR00990">
    <property type="entry name" value="RIBOKINASE"/>
</dbReference>
<evidence type="ECO:0000256" key="8">
    <source>
        <dbReference type="ARBA" id="ARBA00022958"/>
    </source>
</evidence>
<protein>
    <recommendedName>
        <fullName evidence="12 14">Deoxyribokinase</fullName>
        <shortName evidence="14">dRK</shortName>
        <ecNumber evidence="11 14">2.7.1.229</ecNumber>
    </recommendedName>
    <alternativeName>
        <fullName evidence="13 14">ATP:2-deoxy-D-ribose 5-phosphotransferase</fullName>
    </alternativeName>
</protein>
<accession>C4WLJ7</accession>
<comment type="cofactor">
    <cofactor evidence="14">
        <name>Mg(2+)</name>
        <dbReference type="ChEBI" id="CHEBI:18420"/>
    </cofactor>
</comment>
<dbReference type="PANTHER" id="PTHR10584:SF166">
    <property type="entry name" value="RIBOKINASE"/>
    <property type="match status" value="1"/>
</dbReference>
<evidence type="ECO:0000259" key="15">
    <source>
        <dbReference type="Pfam" id="PF00294"/>
    </source>
</evidence>
<comment type="function">
    <text evidence="14">Catalyzes the ATP-dependent phosphorylation of 2-deoxy-D-ribose to 2-deoxy-D-ribose 5-phosphate (dRib-5P), allowing the use of deoxyribose as the sole carbon source.</text>
</comment>
<dbReference type="GO" id="GO:0005829">
    <property type="term" value="C:cytosol"/>
    <property type="evidence" value="ECO:0007669"/>
    <property type="project" value="TreeGrafter"/>
</dbReference>
<dbReference type="EMBL" id="ACQA01000002">
    <property type="protein sequence ID" value="EEQ92979.1"/>
    <property type="molecule type" value="Genomic_DNA"/>
</dbReference>
<organism evidence="16 17">
    <name type="scientific">Brucella intermedia LMG 3301</name>
    <dbReference type="NCBI Taxonomy" id="641118"/>
    <lineage>
        <taxon>Bacteria</taxon>
        <taxon>Pseudomonadati</taxon>
        <taxon>Pseudomonadota</taxon>
        <taxon>Alphaproteobacteria</taxon>
        <taxon>Hyphomicrobiales</taxon>
        <taxon>Brucellaceae</taxon>
        <taxon>Brucella/Ochrobactrum group</taxon>
        <taxon>Brucella</taxon>
    </lineage>
</organism>
<keyword evidence="1 14" id="KW-0963">Cytoplasm</keyword>
<keyword evidence="8 14" id="KW-0630">Potassium</keyword>
<feature type="binding site" evidence="14">
    <location>
        <begin position="264"/>
        <end position="269"/>
    </location>
    <ligand>
        <name>ATP</name>
        <dbReference type="ChEBI" id="CHEBI:30616"/>
    </ligand>
</feature>
<name>C4WLJ7_9HYPH</name>
<evidence type="ECO:0000256" key="5">
    <source>
        <dbReference type="ARBA" id="ARBA00022777"/>
    </source>
</evidence>
<dbReference type="EC" id="2.7.1.229" evidence="11 14"/>
<evidence type="ECO:0000256" key="4">
    <source>
        <dbReference type="ARBA" id="ARBA00022741"/>
    </source>
</evidence>
<evidence type="ECO:0000256" key="13">
    <source>
        <dbReference type="ARBA" id="ARBA00081655"/>
    </source>
</evidence>
<comment type="subunit">
    <text evidence="14">Homodimer.</text>
</comment>
<dbReference type="InterPro" id="IPR011877">
    <property type="entry name" value="Ribokinase"/>
</dbReference>
<dbReference type="CDD" id="cd01174">
    <property type="entry name" value="ribokinase"/>
    <property type="match status" value="1"/>
</dbReference>
<dbReference type="Proteomes" id="UP000004386">
    <property type="component" value="Unassembled WGS sequence"/>
</dbReference>
<dbReference type="NCBIfam" id="TIGR02152">
    <property type="entry name" value="D_ribokin_bact"/>
    <property type="match status" value="1"/>
</dbReference>
<keyword evidence="4 14" id="KW-0547">Nucleotide-binding</keyword>
<dbReference type="FunFam" id="3.40.1190.20:FF:000010">
    <property type="entry name" value="Ribokinase"/>
    <property type="match status" value="1"/>
</dbReference>
<feature type="binding site" evidence="14">
    <location>
        <position position="296"/>
    </location>
    <ligand>
        <name>substrate</name>
    </ligand>
</feature>
<evidence type="ECO:0000256" key="3">
    <source>
        <dbReference type="ARBA" id="ARBA00022723"/>
    </source>
</evidence>
<feature type="active site" description="Proton acceptor" evidence="14">
    <location>
        <position position="296"/>
    </location>
</feature>
<feature type="binding site" evidence="14">
    <location>
        <begin position="82"/>
        <end position="86"/>
    </location>
    <ligand>
        <name>substrate</name>
    </ligand>
</feature>
<sequence length="356" mass="37844">MCRCWHRVSAPSFPCASAISIRQPPNSLKPRSRHSEISKERLMTRKIGVVGSNMVDLITYVNRMPGPGETLEAPTFEIGCGGKGANQAVAAARLGADVMMVTRVGDDIFADSTIRNLNEFGVDTRHVRKVPGKSSGVAPIFVEPSGENSILIVKGANADLLPAEVDKAANDLKACGLILMQMEVPVETVYHTIAFAAENGIETILNPAPAAADLDPELIRQVTFLVPNESELAILSGLPTGTDDEIVSAARSLIARGIRTVIVTLGGRGARMITASEIVNIPPVKVTPKDTTGAGDAFIGSFARFYAGTGDVEASLRKAALYAAHSITRSGTQKAYASQEEFETFCRDHAPSTERA</sequence>
<evidence type="ECO:0000256" key="12">
    <source>
        <dbReference type="ARBA" id="ARBA00071515"/>
    </source>
</evidence>
<dbReference type="InterPro" id="IPR011611">
    <property type="entry name" value="PfkB_dom"/>
</dbReference>
<evidence type="ECO:0000256" key="10">
    <source>
        <dbReference type="ARBA" id="ARBA00051363"/>
    </source>
</evidence>
<evidence type="ECO:0000256" key="14">
    <source>
        <dbReference type="HAMAP-Rule" id="MF_01987"/>
    </source>
</evidence>
<feature type="binding site" evidence="14">
    <location>
        <position position="331"/>
    </location>
    <ligand>
        <name>K(+)</name>
        <dbReference type="ChEBI" id="CHEBI:29103"/>
    </ligand>
</feature>
<evidence type="ECO:0000256" key="9">
    <source>
        <dbReference type="ARBA" id="ARBA00023277"/>
    </source>
</evidence>
<comment type="caution">
    <text evidence="16">The sequence shown here is derived from an EMBL/GenBank/DDBJ whole genome shotgun (WGS) entry which is preliminary data.</text>
</comment>
<evidence type="ECO:0000256" key="6">
    <source>
        <dbReference type="ARBA" id="ARBA00022840"/>
    </source>
</evidence>
<evidence type="ECO:0000313" key="16">
    <source>
        <dbReference type="EMBL" id="EEQ92979.1"/>
    </source>
</evidence>
<dbReference type="GO" id="GO:0019303">
    <property type="term" value="P:D-ribose catabolic process"/>
    <property type="evidence" value="ECO:0007669"/>
    <property type="project" value="UniProtKB-UniPathway"/>
</dbReference>
<dbReference type="SUPFAM" id="SSF53613">
    <property type="entry name" value="Ribokinase-like"/>
    <property type="match status" value="1"/>
</dbReference>
<comment type="subcellular location">
    <subcellularLocation>
        <location evidence="14">Cytoplasm</location>
    </subcellularLocation>
</comment>
<dbReference type="GO" id="GO:0005524">
    <property type="term" value="F:ATP binding"/>
    <property type="evidence" value="ECO:0007669"/>
    <property type="project" value="UniProtKB-UniRule"/>
</dbReference>
<feature type="binding site" evidence="14">
    <location>
        <position position="329"/>
    </location>
    <ligand>
        <name>K(+)</name>
        <dbReference type="ChEBI" id="CHEBI:29103"/>
    </ligand>
</feature>
<feature type="binding site" evidence="14">
    <location>
        <begin position="54"/>
        <end position="56"/>
    </location>
    <ligand>
        <name>substrate</name>
    </ligand>
</feature>
<gene>
    <name evidence="16" type="primary">rbsK</name>
    <name evidence="14" type="synonym">deoK</name>
    <name evidence="16" type="ORF">OINT_2000105</name>
</gene>
<keyword evidence="2 14" id="KW-0808">Transferase</keyword>
<dbReference type="HAMAP" id="MF_01987">
    <property type="entry name" value="Ribokinase"/>
    <property type="match status" value="1"/>
</dbReference>
<keyword evidence="6 14" id="KW-0067">ATP-binding</keyword>
<dbReference type="Pfam" id="PF00294">
    <property type="entry name" value="PfkB"/>
    <property type="match status" value="1"/>
</dbReference>
<keyword evidence="9 14" id="KW-0119">Carbohydrate metabolism</keyword>
<feature type="binding site" evidence="14">
    <location>
        <position position="326"/>
    </location>
    <ligand>
        <name>K(+)</name>
        <dbReference type="ChEBI" id="CHEBI:29103"/>
    </ligand>
</feature>
<feature type="binding site" evidence="14">
    <location>
        <position position="290"/>
    </location>
    <ligand>
        <name>K(+)</name>
        <dbReference type="ChEBI" id="CHEBI:29103"/>
    </ligand>
</feature>
<dbReference type="GO" id="GO:0004747">
    <property type="term" value="F:ribokinase activity"/>
    <property type="evidence" value="ECO:0007669"/>
    <property type="project" value="UniProtKB-UniRule"/>
</dbReference>
<keyword evidence="7 14" id="KW-0460">Magnesium</keyword>
<dbReference type="GO" id="GO:0046872">
    <property type="term" value="F:metal ion binding"/>
    <property type="evidence" value="ECO:0007669"/>
    <property type="project" value="UniProtKB-KW"/>
</dbReference>
<dbReference type="HOGENOM" id="CLU_027634_2_0_5"/>